<dbReference type="Pfam" id="PF03695">
    <property type="entry name" value="UPF0149"/>
    <property type="match status" value="1"/>
</dbReference>
<name>A0A6C0U119_9GAMM</name>
<dbReference type="RefSeq" id="WP_163494731.1">
    <property type="nucleotide sequence ID" value="NZ_CP048711.1"/>
</dbReference>
<dbReference type="KEGG" id="kim:G3T16_08785"/>
<dbReference type="InterPro" id="IPR011978">
    <property type="entry name" value="YgfB-like"/>
</dbReference>
<dbReference type="Proteomes" id="UP000477680">
    <property type="component" value="Chromosome"/>
</dbReference>
<evidence type="ECO:0000256" key="1">
    <source>
        <dbReference type="ARBA" id="ARBA00038308"/>
    </source>
</evidence>
<gene>
    <name evidence="2" type="ORF">G3T16_08785</name>
</gene>
<accession>A0A6C0U119</accession>
<evidence type="ECO:0000313" key="2">
    <source>
        <dbReference type="EMBL" id="QIB65483.1"/>
    </source>
</evidence>
<proteinExistence type="inferred from homology"/>
<protein>
    <submittedName>
        <fullName evidence="2">UPF0149 family protein</fullName>
    </submittedName>
</protein>
<dbReference type="PANTHER" id="PTHR37528">
    <property type="entry name" value="UPF0149 PROTEIN YGFB"/>
    <property type="match status" value="1"/>
</dbReference>
<dbReference type="Gene3D" id="1.20.120.740">
    <property type="entry name" value="YgfB uncharacterised protein family UPF0149, PF03695"/>
    <property type="match status" value="1"/>
</dbReference>
<dbReference type="AlphaFoldDB" id="A0A6C0U119"/>
<reference evidence="2 3" key="1">
    <citation type="submission" date="2020-02" db="EMBL/GenBank/DDBJ databases">
        <title>Genome sequencing for Kineobactrum sp. M2.</title>
        <authorList>
            <person name="Park S.-J."/>
        </authorList>
    </citation>
    <scope>NUCLEOTIDE SEQUENCE [LARGE SCALE GENOMIC DNA]</scope>
    <source>
        <strain evidence="2 3">M2</strain>
    </source>
</reference>
<sequence length="203" mass="21896">MFDSLFDEPEFYTFDEIANQLLEQGVALSPAEVHGCLVGLLAAGAEHDADAGLHGVNQALGLDLHGELADLLIRLFAATAAALENDDFEFFPLLPDDSLELAQRAQALADWCRGFLAGYARTMAAAGTGGETLPGDSSEALRDFAVIAQATEDEADVSEEESENSYAELVEYLRFAALNVYMDSRARLEDRQRAARGKSGPLH</sequence>
<dbReference type="GO" id="GO:0005829">
    <property type="term" value="C:cytosol"/>
    <property type="evidence" value="ECO:0007669"/>
    <property type="project" value="TreeGrafter"/>
</dbReference>
<dbReference type="PANTHER" id="PTHR37528:SF1">
    <property type="entry name" value="UPF0149 PROTEIN YGFB"/>
    <property type="match status" value="1"/>
</dbReference>
<keyword evidence="3" id="KW-1185">Reference proteome</keyword>
<organism evidence="2 3">
    <name type="scientific">Kineobactrum salinum</name>
    <dbReference type="NCBI Taxonomy" id="2708301"/>
    <lineage>
        <taxon>Bacteria</taxon>
        <taxon>Pseudomonadati</taxon>
        <taxon>Pseudomonadota</taxon>
        <taxon>Gammaproteobacteria</taxon>
        <taxon>Cellvibrionales</taxon>
        <taxon>Halieaceae</taxon>
        <taxon>Kineobactrum</taxon>
    </lineage>
</organism>
<dbReference type="EMBL" id="CP048711">
    <property type="protein sequence ID" value="QIB65483.1"/>
    <property type="molecule type" value="Genomic_DNA"/>
</dbReference>
<dbReference type="InterPro" id="IPR036255">
    <property type="entry name" value="YgfB-like_sf"/>
</dbReference>
<evidence type="ECO:0000313" key="3">
    <source>
        <dbReference type="Proteomes" id="UP000477680"/>
    </source>
</evidence>
<comment type="similarity">
    <text evidence="1">Belongs to the UPF0149 family.</text>
</comment>
<dbReference type="SUPFAM" id="SSF101327">
    <property type="entry name" value="YgfB-like"/>
    <property type="match status" value="1"/>
</dbReference>